<feature type="compositionally biased region" description="Pro residues" evidence="5">
    <location>
        <begin position="255"/>
        <end position="274"/>
    </location>
</feature>
<dbReference type="RefSeq" id="XP_003659183.1">
    <property type="nucleotide sequence ID" value="XM_003659135.1"/>
</dbReference>
<dbReference type="InParanoid" id="G2Q6W0"/>
<keyword evidence="2 4" id="KW-0863">Zinc-finger</keyword>
<gene>
    <name evidence="8" type="ORF">MYCTH_2295883</name>
</gene>
<dbReference type="InterPro" id="IPR053000">
    <property type="entry name" value="WSS1-like_metalloprotease"/>
</dbReference>
<dbReference type="GO" id="GO:0005634">
    <property type="term" value="C:nucleus"/>
    <property type="evidence" value="ECO:0007669"/>
    <property type="project" value="TreeGrafter"/>
</dbReference>
<dbReference type="AlphaFoldDB" id="G2Q6W0"/>
<dbReference type="GO" id="GO:0008237">
    <property type="term" value="F:metallopeptidase activity"/>
    <property type="evidence" value="ECO:0007669"/>
    <property type="project" value="TreeGrafter"/>
</dbReference>
<dbReference type="FunCoup" id="G2Q6W0">
    <property type="interactions" value="59"/>
</dbReference>
<dbReference type="SUPFAM" id="SSF90209">
    <property type="entry name" value="Ran binding protein zinc finger-like"/>
    <property type="match status" value="1"/>
</dbReference>
<dbReference type="InterPro" id="IPR036443">
    <property type="entry name" value="Znf_RanBP2_sf"/>
</dbReference>
<evidence type="ECO:0000256" key="5">
    <source>
        <dbReference type="SAM" id="MobiDB-lite"/>
    </source>
</evidence>
<keyword evidence="3" id="KW-0862">Zinc</keyword>
<feature type="region of interest" description="Disordered" evidence="5">
    <location>
        <begin position="246"/>
        <end position="275"/>
    </location>
</feature>
<evidence type="ECO:0000256" key="1">
    <source>
        <dbReference type="ARBA" id="ARBA00022723"/>
    </source>
</evidence>
<name>G2Q6W0_THET4</name>
<dbReference type="STRING" id="573729.G2Q6W0"/>
<feature type="domain" description="RanBP2-type" evidence="6">
    <location>
        <begin position="272"/>
        <end position="307"/>
    </location>
</feature>
<evidence type="ECO:0000256" key="3">
    <source>
        <dbReference type="ARBA" id="ARBA00022833"/>
    </source>
</evidence>
<proteinExistence type="predicted"/>
<dbReference type="Pfam" id="PF00641">
    <property type="entry name" value="Zn_ribbon_RanBP"/>
    <property type="match status" value="1"/>
</dbReference>
<evidence type="ECO:0000313" key="9">
    <source>
        <dbReference type="Proteomes" id="UP000007322"/>
    </source>
</evidence>
<dbReference type="GO" id="GO:0008270">
    <property type="term" value="F:zinc ion binding"/>
    <property type="evidence" value="ECO:0007669"/>
    <property type="project" value="UniProtKB-KW"/>
</dbReference>
<accession>G2Q6W0</accession>
<dbReference type="KEGG" id="mtm:MYCTH_2295883"/>
<feature type="compositionally biased region" description="Basic and acidic residues" evidence="5">
    <location>
        <begin position="148"/>
        <end position="161"/>
    </location>
</feature>
<protein>
    <recommendedName>
        <fullName evidence="10">WLM domain-containing protein</fullName>
    </recommendedName>
</protein>
<dbReference type="InterPro" id="IPR001876">
    <property type="entry name" value="Znf_RanBP2"/>
</dbReference>
<keyword evidence="1" id="KW-0479">Metal-binding</keyword>
<evidence type="ECO:0000259" key="7">
    <source>
        <dbReference type="PROSITE" id="PS51397"/>
    </source>
</evidence>
<dbReference type="PANTHER" id="PTHR46622">
    <property type="entry name" value="DNA-DEPENDENT METALLOPROTEASE WSS1"/>
    <property type="match status" value="1"/>
</dbReference>
<dbReference type="HOGENOM" id="CLU_023057_1_1_1"/>
<dbReference type="SMART" id="SM00547">
    <property type="entry name" value="ZnF_RBZ"/>
    <property type="match status" value="1"/>
</dbReference>
<dbReference type="Pfam" id="PF08325">
    <property type="entry name" value="WLM"/>
    <property type="match status" value="1"/>
</dbReference>
<keyword evidence="9" id="KW-1185">Reference proteome</keyword>
<dbReference type="Gene3D" id="4.10.1060.10">
    <property type="entry name" value="Zinc finger, RanBP2-type"/>
    <property type="match status" value="1"/>
</dbReference>
<dbReference type="PROSITE" id="PS51397">
    <property type="entry name" value="WLM"/>
    <property type="match status" value="1"/>
</dbReference>
<evidence type="ECO:0000313" key="8">
    <source>
        <dbReference type="EMBL" id="AEO53938.1"/>
    </source>
</evidence>
<dbReference type="eggNOG" id="KOG1558">
    <property type="taxonomic scope" value="Eukaryota"/>
</dbReference>
<dbReference type="GeneID" id="11513296"/>
<dbReference type="OMA" id="GTLCEFY"/>
<dbReference type="OrthoDB" id="261960at2759"/>
<dbReference type="VEuPathDB" id="FungiDB:MYCTH_2295883"/>
<dbReference type="GO" id="GO:0006281">
    <property type="term" value="P:DNA repair"/>
    <property type="evidence" value="ECO:0007669"/>
    <property type="project" value="TreeGrafter"/>
</dbReference>
<dbReference type="EMBL" id="CP003002">
    <property type="protein sequence ID" value="AEO53938.1"/>
    <property type="molecule type" value="Genomic_DNA"/>
</dbReference>
<evidence type="ECO:0008006" key="10">
    <source>
        <dbReference type="Google" id="ProtNLM"/>
    </source>
</evidence>
<evidence type="ECO:0000256" key="4">
    <source>
        <dbReference type="PROSITE-ProRule" id="PRU00322"/>
    </source>
</evidence>
<feature type="domain" description="WLM" evidence="7">
    <location>
        <begin position="1"/>
        <end position="195"/>
    </location>
</feature>
<dbReference type="PROSITE" id="PS01358">
    <property type="entry name" value="ZF_RANBP2_1"/>
    <property type="match status" value="1"/>
</dbReference>
<dbReference type="InterPro" id="IPR013536">
    <property type="entry name" value="WLM_dom"/>
</dbReference>
<organism evidence="8 9">
    <name type="scientific">Thermothelomyces thermophilus (strain ATCC 42464 / BCRC 31852 / DSM 1799)</name>
    <name type="common">Sporotrichum thermophile</name>
    <dbReference type="NCBI Taxonomy" id="573729"/>
    <lineage>
        <taxon>Eukaryota</taxon>
        <taxon>Fungi</taxon>
        <taxon>Dikarya</taxon>
        <taxon>Ascomycota</taxon>
        <taxon>Pezizomycotina</taxon>
        <taxon>Sordariomycetes</taxon>
        <taxon>Sordariomycetidae</taxon>
        <taxon>Sordariales</taxon>
        <taxon>Chaetomiaceae</taxon>
        <taxon>Thermothelomyces</taxon>
    </lineage>
</organism>
<sequence>MPRETNPLISSYTHLKELPRETEALDLLKRLAALVKPIMRARGWKVKTLSEMYPPQADLWGLNIDRSHILIRLRHPHDCTQFLPFEKLVDTLLHELCHLVHGPHDRKFNALWDELREELERLMMKGYTGDSFSGQGRRLGGEGNPPSEARRLPRPGSERRRPALGFQGVRLGGTAPARDQSLRDAILESLARRGHDVGRNCANDRPQREIQAISEAWLSNGFRTKAEEDEANDAAIAQALWELEQEERRKEAEGRPPPVPVASRPPPPPPPRPGSPELRNYWTCTFCTLRNPTVATKCNACESPRSAGNLARGSLSEIIDLTGSPPHEKPKPLPPSTATAPPVPQRPKCWKCSFCGNVMEHRWWTCPLCGKMKESS</sequence>
<reference evidence="8 9" key="1">
    <citation type="journal article" date="2011" name="Nat. Biotechnol.">
        <title>Comparative genomic analysis of the thermophilic biomass-degrading fungi Myceliophthora thermophila and Thielavia terrestris.</title>
        <authorList>
            <person name="Berka R.M."/>
            <person name="Grigoriev I.V."/>
            <person name="Otillar R."/>
            <person name="Salamov A."/>
            <person name="Grimwood J."/>
            <person name="Reid I."/>
            <person name="Ishmael N."/>
            <person name="John T."/>
            <person name="Darmond C."/>
            <person name="Moisan M.-C."/>
            <person name="Henrissat B."/>
            <person name="Coutinho P.M."/>
            <person name="Lombard V."/>
            <person name="Natvig D.O."/>
            <person name="Lindquist E."/>
            <person name="Schmutz J."/>
            <person name="Lucas S."/>
            <person name="Harris P."/>
            <person name="Powlowski J."/>
            <person name="Bellemare A."/>
            <person name="Taylor D."/>
            <person name="Butler G."/>
            <person name="de Vries R.P."/>
            <person name="Allijn I.E."/>
            <person name="van den Brink J."/>
            <person name="Ushinsky S."/>
            <person name="Storms R."/>
            <person name="Powell A.J."/>
            <person name="Paulsen I.T."/>
            <person name="Elbourne L.D.H."/>
            <person name="Baker S.E."/>
            <person name="Magnuson J."/>
            <person name="LaBoissiere S."/>
            <person name="Clutterbuck A.J."/>
            <person name="Martinez D."/>
            <person name="Wogulis M."/>
            <person name="de Leon A.L."/>
            <person name="Rey M.W."/>
            <person name="Tsang A."/>
        </authorList>
    </citation>
    <scope>NUCLEOTIDE SEQUENCE [LARGE SCALE GENOMIC DNA]</scope>
    <source>
        <strain evidence="9">ATCC 42464 / BCRC 31852 / DSM 1799</strain>
    </source>
</reference>
<dbReference type="Proteomes" id="UP000007322">
    <property type="component" value="Chromosome 1"/>
</dbReference>
<feature type="region of interest" description="Disordered" evidence="5">
    <location>
        <begin position="130"/>
        <end position="177"/>
    </location>
</feature>
<dbReference type="PANTHER" id="PTHR46622:SF1">
    <property type="entry name" value="DNA-DEPENDENT METALLOPROTEASE WSS1"/>
    <property type="match status" value="1"/>
</dbReference>
<evidence type="ECO:0000259" key="6">
    <source>
        <dbReference type="PROSITE" id="PS50199"/>
    </source>
</evidence>
<dbReference type="PROSITE" id="PS50199">
    <property type="entry name" value="ZF_RANBP2_2"/>
    <property type="match status" value="1"/>
</dbReference>
<evidence type="ECO:0000256" key="2">
    <source>
        <dbReference type="ARBA" id="ARBA00022771"/>
    </source>
</evidence>